<organism evidence="1 2">
    <name type="scientific">Roridomyces roridus</name>
    <dbReference type="NCBI Taxonomy" id="1738132"/>
    <lineage>
        <taxon>Eukaryota</taxon>
        <taxon>Fungi</taxon>
        <taxon>Dikarya</taxon>
        <taxon>Basidiomycota</taxon>
        <taxon>Agaricomycotina</taxon>
        <taxon>Agaricomycetes</taxon>
        <taxon>Agaricomycetidae</taxon>
        <taxon>Agaricales</taxon>
        <taxon>Marasmiineae</taxon>
        <taxon>Mycenaceae</taxon>
        <taxon>Roridomyces</taxon>
    </lineage>
</organism>
<keyword evidence="2" id="KW-1185">Reference proteome</keyword>
<dbReference type="EMBL" id="JARKIF010000018">
    <property type="protein sequence ID" value="KAJ7619356.1"/>
    <property type="molecule type" value="Genomic_DNA"/>
</dbReference>
<gene>
    <name evidence="1" type="ORF">FB45DRAFT_1062781</name>
</gene>
<name>A0AAD7BFH7_9AGAR</name>
<dbReference type="Proteomes" id="UP001221142">
    <property type="component" value="Unassembled WGS sequence"/>
</dbReference>
<protein>
    <submittedName>
        <fullName evidence="1">Uncharacterized protein</fullName>
    </submittedName>
</protein>
<dbReference type="AlphaFoldDB" id="A0AAD7BFH7"/>
<reference evidence="1" key="1">
    <citation type="submission" date="2023-03" db="EMBL/GenBank/DDBJ databases">
        <title>Massive genome expansion in bonnet fungi (Mycena s.s.) driven by repeated elements and novel gene families across ecological guilds.</title>
        <authorList>
            <consortium name="Lawrence Berkeley National Laboratory"/>
            <person name="Harder C.B."/>
            <person name="Miyauchi S."/>
            <person name="Viragh M."/>
            <person name="Kuo A."/>
            <person name="Thoen E."/>
            <person name="Andreopoulos B."/>
            <person name="Lu D."/>
            <person name="Skrede I."/>
            <person name="Drula E."/>
            <person name="Henrissat B."/>
            <person name="Morin E."/>
            <person name="Kohler A."/>
            <person name="Barry K."/>
            <person name="LaButti K."/>
            <person name="Morin E."/>
            <person name="Salamov A."/>
            <person name="Lipzen A."/>
            <person name="Mereny Z."/>
            <person name="Hegedus B."/>
            <person name="Baldrian P."/>
            <person name="Stursova M."/>
            <person name="Weitz H."/>
            <person name="Taylor A."/>
            <person name="Grigoriev I.V."/>
            <person name="Nagy L.G."/>
            <person name="Martin F."/>
            <person name="Kauserud H."/>
        </authorList>
    </citation>
    <scope>NUCLEOTIDE SEQUENCE</scope>
    <source>
        <strain evidence="1">9284</strain>
    </source>
</reference>
<accession>A0AAD7BFH7</accession>
<sequence>MSRRSYQSVASENRVSKYVTDDDIFAYALRVSFLSYLLMPKPTETTTAVTPAADARDRETHSRLSALSNFRSATCSRTFGMDPKELMDLAFGIAVYTP</sequence>
<evidence type="ECO:0000313" key="2">
    <source>
        <dbReference type="Proteomes" id="UP001221142"/>
    </source>
</evidence>
<evidence type="ECO:0000313" key="1">
    <source>
        <dbReference type="EMBL" id="KAJ7619356.1"/>
    </source>
</evidence>
<comment type="caution">
    <text evidence="1">The sequence shown here is derived from an EMBL/GenBank/DDBJ whole genome shotgun (WGS) entry which is preliminary data.</text>
</comment>
<proteinExistence type="predicted"/>